<name>A0A8J2QXA8_9NEOP</name>
<protein>
    <submittedName>
        <fullName evidence="2">(African queen) hypothetical protein</fullName>
    </submittedName>
</protein>
<dbReference type="OrthoDB" id="6682367at2759"/>
<evidence type="ECO:0000259" key="1">
    <source>
        <dbReference type="PROSITE" id="PS50191"/>
    </source>
</evidence>
<evidence type="ECO:0000313" key="3">
    <source>
        <dbReference type="Proteomes" id="UP000789524"/>
    </source>
</evidence>
<dbReference type="PROSITE" id="PS50191">
    <property type="entry name" value="CRAL_TRIO"/>
    <property type="match status" value="1"/>
</dbReference>
<feature type="domain" description="CRAL-TRIO" evidence="1">
    <location>
        <begin position="89"/>
        <end position="253"/>
    </location>
</feature>
<organism evidence="2 3">
    <name type="scientific">Danaus chrysippus</name>
    <name type="common">African queen</name>
    <dbReference type="NCBI Taxonomy" id="151541"/>
    <lineage>
        <taxon>Eukaryota</taxon>
        <taxon>Metazoa</taxon>
        <taxon>Ecdysozoa</taxon>
        <taxon>Arthropoda</taxon>
        <taxon>Hexapoda</taxon>
        <taxon>Insecta</taxon>
        <taxon>Pterygota</taxon>
        <taxon>Neoptera</taxon>
        <taxon>Endopterygota</taxon>
        <taxon>Lepidoptera</taxon>
        <taxon>Glossata</taxon>
        <taxon>Ditrysia</taxon>
        <taxon>Papilionoidea</taxon>
        <taxon>Nymphalidae</taxon>
        <taxon>Danainae</taxon>
        <taxon>Danaini</taxon>
        <taxon>Danaina</taxon>
        <taxon>Danaus</taxon>
        <taxon>Anosia</taxon>
    </lineage>
</organism>
<sequence length="293" mass="34583">MTVRPLPTALAEKARKELNEDPELIDEKIQQFKQWILSQKHLKARTDDQWLLAFLRGCKYRMEQAKSKIDLYYSLRSTAPYLYSVKFNESKLIDLLNLGSVVILPKTLNPAEPRIIFYRLGRFDPKEYHIIDVLCLLSFMEQICFMEDDTFVVAGTIHVLDFAGTKFGHYTQTSFTHLRHIGVARQDAVPIRIKRIHFLNTPYFFETFFKVAKMILSEKNKQRILFHSKSALHDYFPKEVIPEEYGGTGDSFRQCVDYWKNKIREYNSFFEEDLKYGSDESKRLTKNESIEFD</sequence>
<dbReference type="Gene3D" id="3.40.525.10">
    <property type="entry name" value="CRAL-TRIO lipid binding domain"/>
    <property type="match status" value="1"/>
</dbReference>
<dbReference type="Pfam" id="PF00650">
    <property type="entry name" value="CRAL_TRIO"/>
    <property type="match status" value="1"/>
</dbReference>
<proteinExistence type="predicted"/>
<dbReference type="GO" id="GO:1902936">
    <property type="term" value="F:phosphatidylinositol bisphosphate binding"/>
    <property type="evidence" value="ECO:0007669"/>
    <property type="project" value="TreeGrafter"/>
</dbReference>
<reference evidence="2" key="1">
    <citation type="submission" date="2021-09" db="EMBL/GenBank/DDBJ databases">
        <authorList>
            <person name="Martin H S."/>
        </authorList>
    </citation>
    <scope>NUCLEOTIDE SEQUENCE</scope>
</reference>
<dbReference type="PANTHER" id="PTHR10174:SF216">
    <property type="entry name" value="CRAL-TRIO DOMAIN-CONTAINING PROTEIN-RELATED"/>
    <property type="match status" value="1"/>
</dbReference>
<dbReference type="GO" id="GO:0016020">
    <property type="term" value="C:membrane"/>
    <property type="evidence" value="ECO:0007669"/>
    <property type="project" value="TreeGrafter"/>
</dbReference>
<dbReference type="SUPFAM" id="SSF46938">
    <property type="entry name" value="CRAL/TRIO N-terminal domain"/>
    <property type="match status" value="1"/>
</dbReference>
<dbReference type="CDD" id="cd00170">
    <property type="entry name" value="SEC14"/>
    <property type="match status" value="1"/>
</dbReference>
<dbReference type="AlphaFoldDB" id="A0A8J2QXA8"/>
<dbReference type="EMBL" id="CAKASE010000057">
    <property type="protein sequence ID" value="CAG9567046.1"/>
    <property type="molecule type" value="Genomic_DNA"/>
</dbReference>
<dbReference type="InterPro" id="IPR001251">
    <property type="entry name" value="CRAL-TRIO_dom"/>
</dbReference>
<dbReference type="PRINTS" id="PR00180">
    <property type="entry name" value="CRETINALDHBP"/>
</dbReference>
<dbReference type="SMART" id="SM00516">
    <property type="entry name" value="SEC14"/>
    <property type="match status" value="1"/>
</dbReference>
<keyword evidence="3" id="KW-1185">Reference proteome</keyword>
<accession>A0A8J2QXA8</accession>
<comment type="caution">
    <text evidence="2">The sequence shown here is derived from an EMBL/GenBank/DDBJ whole genome shotgun (WGS) entry which is preliminary data.</text>
</comment>
<dbReference type="Proteomes" id="UP000789524">
    <property type="component" value="Unassembled WGS sequence"/>
</dbReference>
<dbReference type="SUPFAM" id="SSF52087">
    <property type="entry name" value="CRAL/TRIO domain"/>
    <property type="match status" value="1"/>
</dbReference>
<dbReference type="PANTHER" id="PTHR10174">
    <property type="entry name" value="ALPHA-TOCOPHEROL TRANSFER PROTEIN-RELATED"/>
    <property type="match status" value="1"/>
</dbReference>
<dbReference type="InterPro" id="IPR036273">
    <property type="entry name" value="CRAL/TRIO_N_dom_sf"/>
</dbReference>
<evidence type="ECO:0000313" key="2">
    <source>
        <dbReference type="EMBL" id="CAG9567046.1"/>
    </source>
</evidence>
<dbReference type="InterPro" id="IPR036865">
    <property type="entry name" value="CRAL-TRIO_dom_sf"/>
</dbReference>
<dbReference type="Gene3D" id="1.10.8.20">
    <property type="entry name" value="N-terminal domain of phosphatidylinositol transfer protein sec14p"/>
    <property type="match status" value="1"/>
</dbReference>
<dbReference type="Gene3D" id="1.20.5.1200">
    <property type="entry name" value="Alpha-tocopherol transfer"/>
    <property type="match status" value="1"/>
</dbReference>
<gene>
    <name evidence="2" type="ORF">DCHRY22_LOCUS7592</name>
</gene>